<evidence type="ECO:0000313" key="2">
    <source>
        <dbReference type="EMBL" id="PNH12982.1"/>
    </source>
</evidence>
<gene>
    <name evidence="2" type="ORF">TSOC_000056</name>
</gene>
<dbReference type="AlphaFoldDB" id="A0A2J8AKD8"/>
<dbReference type="Proteomes" id="UP000236333">
    <property type="component" value="Unassembled WGS sequence"/>
</dbReference>
<accession>A0A2J8AKD8</accession>
<evidence type="ECO:0000256" key="1">
    <source>
        <dbReference type="SAM" id="MobiDB-lite"/>
    </source>
</evidence>
<comment type="caution">
    <text evidence="2">The sequence shown here is derived from an EMBL/GenBank/DDBJ whole genome shotgun (WGS) entry which is preliminary data.</text>
</comment>
<evidence type="ECO:0000313" key="3">
    <source>
        <dbReference type="Proteomes" id="UP000236333"/>
    </source>
</evidence>
<protein>
    <submittedName>
        <fullName evidence="2">Uncharacterized protein</fullName>
    </submittedName>
</protein>
<reference evidence="2 3" key="1">
    <citation type="journal article" date="2017" name="Mol. Biol. Evol.">
        <title>The 4-celled Tetrabaena socialis nuclear genome reveals the essential components for genetic control of cell number at the origin of multicellularity in the volvocine lineage.</title>
        <authorList>
            <person name="Featherston J."/>
            <person name="Arakaki Y."/>
            <person name="Hanschen E.R."/>
            <person name="Ferris P.J."/>
            <person name="Michod R.E."/>
            <person name="Olson B.J.S.C."/>
            <person name="Nozaki H."/>
            <person name="Durand P.M."/>
        </authorList>
    </citation>
    <scope>NUCLEOTIDE SEQUENCE [LARGE SCALE GENOMIC DNA]</scope>
    <source>
        <strain evidence="2 3">NIES-571</strain>
    </source>
</reference>
<feature type="region of interest" description="Disordered" evidence="1">
    <location>
        <begin position="37"/>
        <end position="73"/>
    </location>
</feature>
<organism evidence="2 3">
    <name type="scientific">Tetrabaena socialis</name>
    <dbReference type="NCBI Taxonomy" id="47790"/>
    <lineage>
        <taxon>Eukaryota</taxon>
        <taxon>Viridiplantae</taxon>
        <taxon>Chlorophyta</taxon>
        <taxon>core chlorophytes</taxon>
        <taxon>Chlorophyceae</taxon>
        <taxon>CS clade</taxon>
        <taxon>Chlamydomonadales</taxon>
        <taxon>Tetrabaenaceae</taxon>
        <taxon>Tetrabaena</taxon>
    </lineage>
</organism>
<dbReference type="OrthoDB" id="444265at2759"/>
<name>A0A2J8AKD8_9CHLO</name>
<proteinExistence type="predicted"/>
<dbReference type="EMBL" id="PGGS01000001">
    <property type="protein sequence ID" value="PNH12982.1"/>
    <property type="molecule type" value="Genomic_DNA"/>
</dbReference>
<sequence length="109" mass="11178">MGGFVKSEGTMGTADAQTFGKIEVVASKLDQRKAVAKADAVRLMPPPPPPPPAAPEPAGRPPIESVPSIPGPPKCPVPGWADLPPAGSRLLVYKDGHVIQEVALAKLSG</sequence>
<feature type="compositionally biased region" description="Pro residues" evidence="1">
    <location>
        <begin position="44"/>
        <end position="60"/>
    </location>
</feature>
<keyword evidence="3" id="KW-1185">Reference proteome</keyword>